<comment type="subcellular location">
    <subcellularLocation>
        <location evidence="8">Cytoplasm</location>
    </subcellularLocation>
</comment>
<dbReference type="InterPro" id="IPR002582">
    <property type="entry name" value="ACPS"/>
</dbReference>
<dbReference type="Pfam" id="PF01648">
    <property type="entry name" value="ACPS"/>
    <property type="match status" value="1"/>
</dbReference>
<dbReference type="InterPro" id="IPR004568">
    <property type="entry name" value="Ppantetheine-prot_Trfase_dom"/>
</dbReference>
<feature type="binding site" evidence="8">
    <location>
        <position position="59"/>
    </location>
    <ligand>
        <name>Mg(2+)</name>
        <dbReference type="ChEBI" id="CHEBI:18420"/>
    </ligand>
</feature>
<reference evidence="10 11" key="1">
    <citation type="submission" date="2022-10" db="EMBL/GenBank/DDBJ databases">
        <title>Paenibacillus description and whole genome data of maize root bacterial community.</title>
        <authorList>
            <person name="Marton D."/>
            <person name="Farkas M."/>
            <person name="Cserhati M."/>
        </authorList>
    </citation>
    <scope>NUCLEOTIDE SEQUENCE [LARGE SCALE GENOMIC DNA]</scope>
    <source>
        <strain evidence="10 11">P96</strain>
    </source>
</reference>
<keyword evidence="11" id="KW-1185">Reference proteome</keyword>
<evidence type="ECO:0000259" key="9">
    <source>
        <dbReference type="Pfam" id="PF01648"/>
    </source>
</evidence>
<keyword evidence="4 8" id="KW-0276">Fatty acid metabolism</keyword>
<keyword evidence="1 8" id="KW-0444">Lipid biosynthesis</keyword>
<name>A0ABT9FM13_9BACL</name>
<keyword evidence="8" id="KW-0963">Cytoplasm</keyword>
<evidence type="ECO:0000256" key="4">
    <source>
        <dbReference type="ARBA" id="ARBA00022832"/>
    </source>
</evidence>
<comment type="catalytic activity">
    <reaction evidence="8">
        <text>apo-[ACP] + CoA = holo-[ACP] + adenosine 3',5'-bisphosphate + H(+)</text>
        <dbReference type="Rhea" id="RHEA:12068"/>
        <dbReference type="Rhea" id="RHEA-COMP:9685"/>
        <dbReference type="Rhea" id="RHEA-COMP:9690"/>
        <dbReference type="ChEBI" id="CHEBI:15378"/>
        <dbReference type="ChEBI" id="CHEBI:29999"/>
        <dbReference type="ChEBI" id="CHEBI:57287"/>
        <dbReference type="ChEBI" id="CHEBI:58343"/>
        <dbReference type="ChEBI" id="CHEBI:64479"/>
        <dbReference type="EC" id="2.7.8.7"/>
    </reaction>
</comment>
<evidence type="ECO:0000313" key="11">
    <source>
        <dbReference type="Proteomes" id="UP001241848"/>
    </source>
</evidence>
<accession>A0ABT9FM13</accession>
<dbReference type="EC" id="2.7.8.7" evidence="8"/>
<feature type="domain" description="4'-phosphopantetheinyl transferase" evidence="9">
    <location>
        <begin position="4"/>
        <end position="94"/>
    </location>
</feature>
<gene>
    <name evidence="8 10" type="primary">acpS</name>
    <name evidence="10" type="ORF">OIN60_02260</name>
</gene>
<evidence type="ECO:0000256" key="6">
    <source>
        <dbReference type="ARBA" id="ARBA00023098"/>
    </source>
</evidence>
<dbReference type="NCBIfam" id="TIGR00516">
    <property type="entry name" value="acpS"/>
    <property type="match status" value="1"/>
</dbReference>
<comment type="function">
    <text evidence="8">Transfers the 4'-phosphopantetheine moiety from coenzyme A to a Ser of acyl-carrier-protein.</text>
</comment>
<keyword evidence="6 8" id="KW-0443">Lipid metabolism</keyword>
<dbReference type="GO" id="GO:0008897">
    <property type="term" value="F:holo-[acyl-carrier-protein] synthase activity"/>
    <property type="evidence" value="ECO:0007669"/>
    <property type="project" value="UniProtKB-EC"/>
</dbReference>
<evidence type="ECO:0000256" key="5">
    <source>
        <dbReference type="ARBA" id="ARBA00022842"/>
    </source>
</evidence>
<dbReference type="NCBIfam" id="TIGR00556">
    <property type="entry name" value="pantethn_trn"/>
    <property type="match status" value="1"/>
</dbReference>
<comment type="caution">
    <text evidence="10">The sequence shown here is derived from an EMBL/GenBank/DDBJ whole genome shotgun (WGS) entry which is preliminary data.</text>
</comment>
<dbReference type="EMBL" id="JAPCKK010000004">
    <property type="protein sequence ID" value="MDP4095615.1"/>
    <property type="molecule type" value="Genomic_DNA"/>
</dbReference>
<dbReference type="Proteomes" id="UP001241848">
    <property type="component" value="Unassembled WGS sequence"/>
</dbReference>
<keyword evidence="7 8" id="KW-0275">Fatty acid biosynthesis</keyword>
<keyword evidence="3 8" id="KW-0479">Metal-binding</keyword>
<sequence length="133" mass="14417">MIYGIGHDVVEIGRINRIMEGSQREAFLQRILTSDELVLAEARSGRLSEFAAGRFAAKEAVSKAFGCGIGRIIGFQDMTILPLTGGRPDVQLTTAAWGRLALPDNAVYQIHLSITHQSELASAFAVVECITNK</sequence>
<evidence type="ECO:0000313" key="10">
    <source>
        <dbReference type="EMBL" id="MDP4095615.1"/>
    </source>
</evidence>
<organism evidence="10 11">
    <name type="scientific">Paenibacillus zeirhizosphaerae</name>
    <dbReference type="NCBI Taxonomy" id="2987519"/>
    <lineage>
        <taxon>Bacteria</taxon>
        <taxon>Bacillati</taxon>
        <taxon>Bacillota</taxon>
        <taxon>Bacilli</taxon>
        <taxon>Bacillales</taxon>
        <taxon>Paenibacillaceae</taxon>
        <taxon>Paenibacillus</taxon>
    </lineage>
</organism>
<proteinExistence type="inferred from homology"/>
<dbReference type="SUPFAM" id="SSF56214">
    <property type="entry name" value="4'-phosphopantetheinyl transferase"/>
    <property type="match status" value="1"/>
</dbReference>
<dbReference type="InterPro" id="IPR008278">
    <property type="entry name" value="4-PPantetheinyl_Trfase_dom"/>
</dbReference>
<keyword evidence="5 8" id="KW-0460">Magnesium</keyword>
<dbReference type="HAMAP" id="MF_00101">
    <property type="entry name" value="AcpS"/>
    <property type="match status" value="1"/>
</dbReference>
<evidence type="ECO:0000256" key="2">
    <source>
        <dbReference type="ARBA" id="ARBA00022679"/>
    </source>
</evidence>
<evidence type="ECO:0000256" key="7">
    <source>
        <dbReference type="ARBA" id="ARBA00023160"/>
    </source>
</evidence>
<evidence type="ECO:0000256" key="8">
    <source>
        <dbReference type="HAMAP-Rule" id="MF_00101"/>
    </source>
</evidence>
<keyword evidence="2 8" id="KW-0808">Transferase</keyword>
<dbReference type="Gene3D" id="3.90.470.20">
    <property type="entry name" value="4'-phosphopantetheinyl transferase domain"/>
    <property type="match status" value="1"/>
</dbReference>
<evidence type="ECO:0000256" key="3">
    <source>
        <dbReference type="ARBA" id="ARBA00022723"/>
    </source>
</evidence>
<comment type="cofactor">
    <cofactor evidence="8">
        <name>Mg(2+)</name>
        <dbReference type="ChEBI" id="CHEBI:18420"/>
    </cofactor>
</comment>
<evidence type="ECO:0000256" key="1">
    <source>
        <dbReference type="ARBA" id="ARBA00022516"/>
    </source>
</evidence>
<dbReference type="RefSeq" id="WP_305753252.1">
    <property type="nucleotide sequence ID" value="NZ_JAPCKK010000004.1"/>
</dbReference>
<comment type="similarity">
    <text evidence="8">Belongs to the P-Pant transferase superfamily. AcpS family.</text>
</comment>
<feature type="binding site" evidence="8">
    <location>
        <position position="8"/>
    </location>
    <ligand>
        <name>Mg(2+)</name>
        <dbReference type="ChEBI" id="CHEBI:18420"/>
    </ligand>
</feature>
<dbReference type="InterPro" id="IPR037143">
    <property type="entry name" value="4-PPantetheinyl_Trfase_dom_sf"/>
</dbReference>
<protein>
    <recommendedName>
        <fullName evidence="8">Holo-[acyl-carrier-protein] synthase</fullName>
        <shortName evidence="8">Holo-ACP synthase</shortName>
        <ecNumber evidence="8">2.7.8.7</ecNumber>
    </recommendedName>
    <alternativeName>
        <fullName evidence="8">4'-phosphopantetheinyl transferase AcpS</fullName>
    </alternativeName>
</protein>